<sequence length="126" mass="13468">MAFRRHFSGGPFEAKLAYCRALEADGWIFVSGSTGTDPETGEMPHGVVAQCRNTLGTIGRALAEFGAGFGDVVRVTYMLPDRADFEACWPVLQEVFGDAPPAATMIECGLISPAMKIEIEVTAKAP</sequence>
<dbReference type="STRING" id="1114924.SAMN05216258_112130"/>
<dbReference type="Gene3D" id="3.30.1330.40">
    <property type="entry name" value="RutC-like"/>
    <property type="match status" value="1"/>
</dbReference>
<accession>A0A1I3N5L0</accession>
<dbReference type="SUPFAM" id="SSF55298">
    <property type="entry name" value="YjgF-like"/>
    <property type="match status" value="1"/>
</dbReference>
<evidence type="ECO:0000313" key="2">
    <source>
        <dbReference type="Proteomes" id="UP000199377"/>
    </source>
</evidence>
<dbReference type="PANTHER" id="PTHR43857">
    <property type="entry name" value="BLR7761 PROTEIN"/>
    <property type="match status" value="1"/>
</dbReference>
<proteinExistence type="predicted"/>
<dbReference type="AlphaFoldDB" id="A0A1I3N5L0"/>
<dbReference type="CDD" id="cd06154">
    <property type="entry name" value="YjgF_YER057c_UK114_like_6"/>
    <property type="match status" value="1"/>
</dbReference>
<dbReference type="Proteomes" id="UP000199377">
    <property type="component" value="Unassembled WGS sequence"/>
</dbReference>
<protein>
    <submittedName>
        <fullName evidence="1">Enamine deaminase RidA, house cleaning of reactive enamine intermediates, YjgF/YER057c/UK114 family</fullName>
    </submittedName>
</protein>
<reference evidence="1 2" key="1">
    <citation type="submission" date="2016-10" db="EMBL/GenBank/DDBJ databases">
        <authorList>
            <person name="de Groot N.N."/>
        </authorList>
    </citation>
    <scope>NUCLEOTIDE SEQUENCE [LARGE SCALE GENOMIC DNA]</scope>
    <source>
        <strain evidence="1 2">CGMCC 1.11030</strain>
    </source>
</reference>
<name>A0A1I3N5L0_9RHOB</name>
<dbReference type="OrthoDB" id="9799840at2"/>
<organism evidence="1 2">
    <name type="scientific">Albimonas pacifica</name>
    <dbReference type="NCBI Taxonomy" id="1114924"/>
    <lineage>
        <taxon>Bacteria</taxon>
        <taxon>Pseudomonadati</taxon>
        <taxon>Pseudomonadota</taxon>
        <taxon>Alphaproteobacteria</taxon>
        <taxon>Rhodobacterales</taxon>
        <taxon>Paracoccaceae</taxon>
        <taxon>Albimonas</taxon>
    </lineage>
</organism>
<gene>
    <name evidence="1" type="ORF">SAMN05216258_112130</name>
</gene>
<dbReference type="RefSeq" id="WP_092864688.1">
    <property type="nucleotide sequence ID" value="NZ_FOQH01000012.1"/>
</dbReference>
<dbReference type="PANTHER" id="PTHR43857:SF1">
    <property type="entry name" value="YJGH FAMILY PROTEIN"/>
    <property type="match status" value="1"/>
</dbReference>
<dbReference type="InterPro" id="IPR006175">
    <property type="entry name" value="YjgF/YER057c/UK114"/>
</dbReference>
<evidence type="ECO:0000313" key="1">
    <source>
        <dbReference type="EMBL" id="SFJ04290.1"/>
    </source>
</evidence>
<keyword evidence="2" id="KW-1185">Reference proteome</keyword>
<dbReference type="Pfam" id="PF01042">
    <property type="entry name" value="Ribonuc_L-PSP"/>
    <property type="match status" value="1"/>
</dbReference>
<dbReference type="InterPro" id="IPR035959">
    <property type="entry name" value="RutC-like_sf"/>
</dbReference>
<dbReference type="EMBL" id="FOQH01000012">
    <property type="protein sequence ID" value="SFJ04290.1"/>
    <property type="molecule type" value="Genomic_DNA"/>
</dbReference>